<accession>A0ACD0WMM1</accession>
<dbReference type="Proteomes" id="UP000326582">
    <property type="component" value="Chromosome 4"/>
</dbReference>
<evidence type="ECO:0000313" key="1">
    <source>
        <dbReference type="EMBL" id="QFZ28373.1"/>
    </source>
</evidence>
<sequence>MKVQLIHSKSSVCQEVSADSSEPFQLTWSGDNGLVELDGKLISVEASSSPSVNIGRAFISHLKFCGILDGYDYTSSPLVECPYEYTCQMDFEIGFRERIHKIALEIRYFYRDPSKKEETVQLGQKELVQHILDSAAFGRNPSTMAGMKINYIYGICYVSCSVDGLEIHL</sequence>
<evidence type="ECO:0000313" key="2">
    <source>
        <dbReference type="Proteomes" id="UP000326582"/>
    </source>
</evidence>
<proteinExistence type="predicted"/>
<dbReference type="EMBL" id="CP038487">
    <property type="protein sequence ID" value="QFZ28373.1"/>
    <property type="molecule type" value="Genomic_DNA"/>
</dbReference>
<gene>
    <name evidence="1" type="ORF">EJF14_40411</name>
</gene>
<organism evidence="1 2">
    <name type="scientific">Clavispora lusitaniae</name>
    <name type="common">Candida lusitaniae</name>
    <dbReference type="NCBI Taxonomy" id="36911"/>
    <lineage>
        <taxon>Eukaryota</taxon>
        <taxon>Fungi</taxon>
        <taxon>Dikarya</taxon>
        <taxon>Ascomycota</taxon>
        <taxon>Saccharomycotina</taxon>
        <taxon>Pichiomycetes</taxon>
        <taxon>Metschnikowiaceae</taxon>
        <taxon>Clavispora</taxon>
    </lineage>
</organism>
<keyword evidence="2" id="KW-1185">Reference proteome</keyword>
<name>A0ACD0WMM1_CLALS</name>
<protein>
    <submittedName>
        <fullName evidence="1">Uncharacterized protein</fullName>
    </submittedName>
</protein>
<reference evidence="2" key="1">
    <citation type="journal article" date="2019" name="MBio">
        <title>Comparative genomics for the elucidation of multidrug resistance (MDR) in Candida lusitaniae.</title>
        <authorList>
            <person name="Kannan A."/>
            <person name="Asner S.A."/>
            <person name="Trachsel E."/>
            <person name="Kelly S."/>
            <person name="Parker J."/>
            <person name="Sanglard D."/>
        </authorList>
    </citation>
    <scope>NUCLEOTIDE SEQUENCE [LARGE SCALE GENOMIC DNA]</scope>
    <source>
        <strain evidence="2">P1</strain>
    </source>
</reference>